<dbReference type="InterPro" id="IPR005545">
    <property type="entry name" value="YCII"/>
</dbReference>
<dbReference type="Pfam" id="PF03795">
    <property type="entry name" value="YCII"/>
    <property type="match status" value="1"/>
</dbReference>
<dbReference type="PANTHER" id="PTHR33606:SF3">
    <property type="entry name" value="PROTEIN YCII"/>
    <property type="match status" value="1"/>
</dbReference>
<evidence type="ECO:0000259" key="1">
    <source>
        <dbReference type="Pfam" id="PF03795"/>
    </source>
</evidence>
<dbReference type="RefSeq" id="XP_014158307.1">
    <property type="nucleotide sequence ID" value="XM_014302832.1"/>
</dbReference>
<reference evidence="2 3" key="1">
    <citation type="submission" date="2011-02" db="EMBL/GenBank/DDBJ databases">
        <title>The Genome Sequence of Sphaeroforma arctica JP610.</title>
        <authorList>
            <consortium name="The Broad Institute Genome Sequencing Platform"/>
            <person name="Russ C."/>
            <person name="Cuomo C."/>
            <person name="Young S.K."/>
            <person name="Zeng Q."/>
            <person name="Gargeya S."/>
            <person name="Alvarado L."/>
            <person name="Berlin A."/>
            <person name="Chapman S.B."/>
            <person name="Chen Z."/>
            <person name="Freedman E."/>
            <person name="Gellesch M."/>
            <person name="Goldberg J."/>
            <person name="Griggs A."/>
            <person name="Gujja S."/>
            <person name="Heilman E."/>
            <person name="Heiman D."/>
            <person name="Howarth C."/>
            <person name="Mehta T."/>
            <person name="Neiman D."/>
            <person name="Pearson M."/>
            <person name="Roberts A."/>
            <person name="Saif S."/>
            <person name="Shea T."/>
            <person name="Shenoy N."/>
            <person name="Sisk P."/>
            <person name="Stolte C."/>
            <person name="Sykes S."/>
            <person name="White J."/>
            <person name="Yandava C."/>
            <person name="Burger G."/>
            <person name="Gray M.W."/>
            <person name="Holland P.W.H."/>
            <person name="King N."/>
            <person name="Lang F.B.F."/>
            <person name="Roger A.J."/>
            <person name="Ruiz-Trillo I."/>
            <person name="Haas B."/>
            <person name="Nusbaum C."/>
            <person name="Birren B."/>
        </authorList>
    </citation>
    <scope>NUCLEOTIDE SEQUENCE [LARGE SCALE GENOMIC DNA]</scope>
    <source>
        <strain evidence="2 3">JP610</strain>
    </source>
</reference>
<dbReference type="OrthoDB" id="5519740at2759"/>
<dbReference type="Proteomes" id="UP000054560">
    <property type="component" value="Unassembled WGS sequence"/>
</dbReference>
<evidence type="ECO:0000313" key="2">
    <source>
        <dbReference type="EMBL" id="KNC84405.1"/>
    </source>
</evidence>
<sequence length="95" mass="10464">MLRVARSAFSTGTVRRMPQFVVVAYDGKDEGALDRRMAVRGDHLEGAMKLKKAGHLISGGALLDSNGKMMGSMMTVEFASEQELRKVSWKAVMIF</sequence>
<protein>
    <recommendedName>
        <fullName evidence="1">YCII-related domain-containing protein</fullName>
    </recommendedName>
</protein>
<evidence type="ECO:0000313" key="3">
    <source>
        <dbReference type="Proteomes" id="UP000054560"/>
    </source>
</evidence>
<dbReference type="InterPro" id="IPR051807">
    <property type="entry name" value="Sec-metab_biosynth-assoc"/>
</dbReference>
<keyword evidence="3" id="KW-1185">Reference proteome</keyword>
<feature type="domain" description="YCII-related" evidence="1">
    <location>
        <begin position="21"/>
        <end position="87"/>
    </location>
</feature>
<dbReference type="GeneID" id="25903871"/>
<gene>
    <name evidence="2" type="ORF">SARC_03367</name>
</gene>
<organism evidence="2 3">
    <name type="scientific">Sphaeroforma arctica JP610</name>
    <dbReference type="NCBI Taxonomy" id="667725"/>
    <lineage>
        <taxon>Eukaryota</taxon>
        <taxon>Ichthyosporea</taxon>
        <taxon>Ichthyophonida</taxon>
        <taxon>Sphaeroforma</taxon>
    </lineage>
</organism>
<proteinExistence type="predicted"/>
<name>A0A0L0G5V1_9EUKA</name>
<dbReference type="EMBL" id="KQ241766">
    <property type="protein sequence ID" value="KNC84405.1"/>
    <property type="molecule type" value="Genomic_DNA"/>
</dbReference>
<dbReference type="PANTHER" id="PTHR33606">
    <property type="entry name" value="PROTEIN YCII"/>
    <property type="match status" value="1"/>
</dbReference>
<dbReference type="InterPro" id="IPR011008">
    <property type="entry name" value="Dimeric_a/b-barrel"/>
</dbReference>
<accession>A0A0L0G5V1</accession>
<dbReference type="AlphaFoldDB" id="A0A0L0G5V1"/>
<dbReference type="SUPFAM" id="SSF54909">
    <property type="entry name" value="Dimeric alpha+beta barrel"/>
    <property type="match status" value="1"/>
</dbReference>
<dbReference type="Gene3D" id="3.30.70.1060">
    <property type="entry name" value="Dimeric alpha+beta barrel"/>
    <property type="match status" value="1"/>
</dbReference>